<dbReference type="PATRIC" id="fig|1217695.3.peg.697"/>
<evidence type="ECO:0000256" key="2">
    <source>
        <dbReference type="ARBA" id="ARBA00023002"/>
    </source>
</evidence>
<dbReference type="EMBL" id="APRZ01000009">
    <property type="protein sequence ID" value="ENX35648.1"/>
    <property type="molecule type" value="Genomic_DNA"/>
</dbReference>
<dbReference type="GO" id="GO:0016491">
    <property type="term" value="F:oxidoreductase activity"/>
    <property type="evidence" value="ECO:0007669"/>
    <property type="project" value="UniProtKB-KW"/>
</dbReference>
<name>N9PQC8_9GAMM</name>
<keyword evidence="4" id="KW-1185">Reference proteome</keyword>
<proteinExistence type="inferred from homology"/>
<dbReference type="Gene3D" id="3.40.50.720">
    <property type="entry name" value="NAD(P)-binding Rossmann-like Domain"/>
    <property type="match status" value="1"/>
</dbReference>
<dbReference type="HOGENOM" id="CLU_010194_1_3_6"/>
<evidence type="ECO:0000313" key="3">
    <source>
        <dbReference type="EMBL" id="ENX35648.1"/>
    </source>
</evidence>
<gene>
    <name evidence="3" type="ORF">F889_00723</name>
</gene>
<evidence type="ECO:0008006" key="5">
    <source>
        <dbReference type="Google" id="ProtNLM"/>
    </source>
</evidence>
<comment type="similarity">
    <text evidence="1">Belongs to the short-chain dehydrogenases/reductases (SDR) family.</text>
</comment>
<dbReference type="CDD" id="cd05233">
    <property type="entry name" value="SDR_c"/>
    <property type="match status" value="1"/>
</dbReference>
<dbReference type="AlphaFoldDB" id="N9PQC8"/>
<dbReference type="RefSeq" id="WP_005270388.1">
    <property type="nucleotide sequence ID" value="NZ_KB850194.1"/>
</dbReference>
<comment type="caution">
    <text evidence="3">The sequence shown here is derived from an EMBL/GenBank/DDBJ whole genome shotgun (WGS) entry which is preliminary data.</text>
</comment>
<evidence type="ECO:0000256" key="1">
    <source>
        <dbReference type="ARBA" id="ARBA00006484"/>
    </source>
</evidence>
<dbReference type="PANTHER" id="PTHR43639:SF1">
    <property type="entry name" value="SHORT-CHAIN DEHYDROGENASE_REDUCTASE FAMILY PROTEIN"/>
    <property type="match status" value="1"/>
</dbReference>
<dbReference type="Proteomes" id="UP000013009">
    <property type="component" value="Unassembled WGS sequence"/>
</dbReference>
<accession>N9PQC8</accession>
<keyword evidence="2" id="KW-0560">Oxidoreductase</keyword>
<dbReference type="PRINTS" id="PR00081">
    <property type="entry name" value="GDHRDH"/>
</dbReference>
<dbReference type="Pfam" id="PF13561">
    <property type="entry name" value="adh_short_C2"/>
    <property type="match status" value="1"/>
</dbReference>
<dbReference type="FunFam" id="3.40.50.720:FF:000084">
    <property type="entry name" value="Short-chain dehydrogenase reductase"/>
    <property type="match status" value="1"/>
</dbReference>
<evidence type="ECO:0000313" key="4">
    <source>
        <dbReference type="Proteomes" id="UP000013009"/>
    </source>
</evidence>
<dbReference type="InterPro" id="IPR002347">
    <property type="entry name" value="SDR_fam"/>
</dbReference>
<protein>
    <recommendedName>
        <fullName evidence="5">SDR family oxidoreductase</fullName>
    </recommendedName>
</protein>
<dbReference type="PANTHER" id="PTHR43639">
    <property type="entry name" value="OXIDOREDUCTASE, SHORT-CHAIN DEHYDROGENASE/REDUCTASE FAMILY (AFU_ORTHOLOGUE AFUA_5G02870)"/>
    <property type="match status" value="1"/>
</dbReference>
<organism evidence="3 4">
    <name type="scientific">Acinetobacter colistiniresistens</name>
    <dbReference type="NCBI Taxonomy" id="280145"/>
    <lineage>
        <taxon>Bacteria</taxon>
        <taxon>Pseudomonadati</taxon>
        <taxon>Pseudomonadota</taxon>
        <taxon>Gammaproteobacteria</taxon>
        <taxon>Moraxellales</taxon>
        <taxon>Moraxellaceae</taxon>
        <taxon>Acinetobacter</taxon>
    </lineage>
</organism>
<sequence>MSTKKTVIVTGASSGIGFAIAKAYIERGYNVIANSSKLENLEKAYQSLGRPANCHLIAGDISKPETAQHLFQYAEQQFNQVDILINNVGIFISKPFTEYTTLDVDQMFDINLRSFIYSSQAAAQHMSQFKSGHIVTITAALAMQPNANLPALLPVLTKGGLNSAIKTLALELAPMNIMVNAVAPGVIETPMHGDNEELKTILKSMAPTHRLGQSQDIVDAVLYLTDSTFVTGSILPVDGGSTAGTW</sequence>
<dbReference type="SUPFAM" id="SSF51735">
    <property type="entry name" value="NAD(P)-binding Rossmann-fold domains"/>
    <property type="match status" value="1"/>
</dbReference>
<reference evidence="3 4" key="1">
    <citation type="submission" date="2013-02" db="EMBL/GenBank/DDBJ databases">
        <title>The Genome Sequence of Acinetobacter sp. NIPH 1859.</title>
        <authorList>
            <consortium name="The Broad Institute Genome Sequencing Platform"/>
            <consortium name="The Broad Institute Genome Sequencing Center for Infectious Disease"/>
            <person name="Cerqueira G."/>
            <person name="Feldgarden M."/>
            <person name="Courvalin P."/>
            <person name="Perichon B."/>
            <person name="Grillot-Courvalin C."/>
            <person name="Clermont D."/>
            <person name="Rocha E."/>
            <person name="Yoon E.-J."/>
            <person name="Nemec A."/>
            <person name="Walker B."/>
            <person name="Young S.K."/>
            <person name="Zeng Q."/>
            <person name="Gargeya S."/>
            <person name="Fitzgerald M."/>
            <person name="Haas B."/>
            <person name="Abouelleil A."/>
            <person name="Alvarado L."/>
            <person name="Arachchi H.M."/>
            <person name="Berlin A.M."/>
            <person name="Chapman S.B."/>
            <person name="Dewar J."/>
            <person name="Goldberg J."/>
            <person name="Griggs A."/>
            <person name="Gujja S."/>
            <person name="Hansen M."/>
            <person name="Howarth C."/>
            <person name="Imamovic A."/>
            <person name="Larimer J."/>
            <person name="McCowan C."/>
            <person name="Murphy C."/>
            <person name="Neiman D."/>
            <person name="Pearson M."/>
            <person name="Priest M."/>
            <person name="Roberts A."/>
            <person name="Saif S."/>
            <person name="Shea T."/>
            <person name="Sisk P."/>
            <person name="Sykes S."/>
            <person name="Wortman J."/>
            <person name="Nusbaum C."/>
            <person name="Birren B."/>
        </authorList>
    </citation>
    <scope>NUCLEOTIDE SEQUENCE [LARGE SCALE GENOMIC DNA]</scope>
    <source>
        <strain evidence="3 4">NIPH 1859</strain>
    </source>
</reference>
<dbReference type="InterPro" id="IPR036291">
    <property type="entry name" value="NAD(P)-bd_dom_sf"/>
</dbReference>
<dbReference type="OrthoDB" id="9806974at2"/>